<accession>A0ABV2QAU3</accession>
<dbReference type="InterPro" id="IPR005064">
    <property type="entry name" value="BUG"/>
</dbReference>
<dbReference type="InterPro" id="IPR042100">
    <property type="entry name" value="Bug_dom1"/>
</dbReference>
<dbReference type="RefSeq" id="WP_354445106.1">
    <property type="nucleotide sequence ID" value="NZ_JBEPSH010000006.1"/>
</dbReference>
<dbReference type="Pfam" id="PF03401">
    <property type="entry name" value="TctC"/>
    <property type="match status" value="1"/>
</dbReference>
<evidence type="ECO:0000256" key="1">
    <source>
        <dbReference type="ARBA" id="ARBA00006987"/>
    </source>
</evidence>
<evidence type="ECO:0000313" key="3">
    <source>
        <dbReference type="EMBL" id="MET4578125.1"/>
    </source>
</evidence>
<comment type="similarity">
    <text evidence="1">Belongs to the UPF0065 (bug) family.</text>
</comment>
<dbReference type="PIRSF" id="PIRSF017082">
    <property type="entry name" value="YflP"/>
    <property type="match status" value="1"/>
</dbReference>
<name>A0ABV2QAU3_9BURK</name>
<dbReference type="Gene3D" id="3.40.190.150">
    <property type="entry name" value="Bordetella uptake gene, domain 1"/>
    <property type="match status" value="1"/>
</dbReference>
<dbReference type="Proteomes" id="UP001549320">
    <property type="component" value="Unassembled WGS sequence"/>
</dbReference>
<keyword evidence="3" id="KW-0675">Receptor</keyword>
<keyword evidence="4" id="KW-1185">Reference proteome</keyword>
<proteinExistence type="inferred from homology"/>
<dbReference type="PANTHER" id="PTHR42928">
    <property type="entry name" value="TRICARBOXYLATE-BINDING PROTEIN"/>
    <property type="match status" value="1"/>
</dbReference>
<organism evidence="3 4">
    <name type="scientific">Ottowia thiooxydans</name>
    <dbReference type="NCBI Taxonomy" id="219182"/>
    <lineage>
        <taxon>Bacteria</taxon>
        <taxon>Pseudomonadati</taxon>
        <taxon>Pseudomonadota</taxon>
        <taxon>Betaproteobacteria</taxon>
        <taxon>Burkholderiales</taxon>
        <taxon>Comamonadaceae</taxon>
        <taxon>Ottowia</taxon>
    </lineage>
</organism>
<dbReference type="EMBL" id="JBEPSH010000006">
    <property type="protein sequence ID" value="MET4578125.1"/>
    <property type="molecule type" value="Genomic_DNA"/>
</dbReference>
<protein>
    <submittedName>
        <fullName evidence="3">Tripartite-type tricarboxylate transporter receptor subunit TctC</fullName>
    </submittedName>
</protein>
<evidence type="ECO:0000256" key="2">
    <source>
        <dbReference type="SAM" id="SignalP"/>
    </source>
</evidence>
<comment type="caution">
    <text evidence="3">The sequence shown here is derived from an EMBL/GenBank/DDBJ whole genome shotgun (WGS) entry which is preliminary data.</text>
</comment>
<keyword evidence="2" id="KW-0732">Signal</keyword>
<evidence type="ECO:0000313" key="4">
    <source>
        <dbReference type="Proteomes" id="UP001549320"/>
    </source>
</evidence>
<dbReference type="Gene3D" id="3.40.190.10">
    <property type="entry name" value="Periplasmic binding protein-like II"/>
    <property type="match status" value="1"/>
</dbReference>
<gene>
    <name evidence="3" type="ORF">ABIE13_003241</name>
</gene>
<feature type="signal peptide" evidence="2">
    <location>
        <begin position="1"/>
        <end position="22"/>
    </location>
</feature>
<dbReference type="PANTHER" id="PTHR42928:SF5">
    <property type="entry name" value="BLR1237 PROTEIN"/>
    <property type="match status" value="1"/>
</dbReference>
<dbReference type="CDD" id="cd13578">
    <property type="entry name" value="PBP2_Bug27"/>
    <property type="match status" value="1"/>
</dbReference>
<reference evidence="3 4" key="1">
    <citation type="submission" date="2024-06" db="EMBL/GenBank/DDBJ databases">
        <title>Sorghum-associated microbial communities from plants grown in Nebraska, USA.</title>
        <authorList>
            <person name="Schachtman D."/>
        </authorList>
    </citation>
    <scope>NUCLEOTIDE SEQUENCE [LARGE SCALE GENOMIC DNA]</scope>
    <source>
        <strain evidence="3 4">2709</strain>
    </source>
</reference>
<sequence>MMNVIKKALLLFLASLSVSVAAQTYPSGPVRLVVPYPAGGGVDAMARGVADKLGKMWGKSVMVDNRPGAATIIGTDYVAKSAPDGLTLLFTSDSSITSNPHLYAKLPFDALKDLEPVTQLIDLPLIVVVNPGVKARTMSDLIALAKAQPGKLNYASFGPGSQPNLLFETLRLQTGATIAQIPYKGIAPALNATLSGETEVTLGGANWIGHYKSGTLRPLAVDRAKRIPIMPDVPTFAEAGFPGLNLRSWFGLFAPKGTPQAVLEKVRADVVTMFKDPEFIAKEVTAFGYAEVGSSPKDFKAFVQSDFEYKAKMIKAADIKVE</sequence>
<feature type="chain" id="PRO_5046711030" evidence="2">
    <location>
        <begin position="23"/>
        <end position="322"/>
    </location>
</feature>